<dbReference type="Pfam" id="PF03942">
    <property type="entry name" value="DTW"/>
    <property type="match status" value="1"/>
</dbReference>
<organism evidence="7 8">
    <name type="scientific">Shewanella cyperi</name>
    <dbReference type="NCBI Taxonomy" id="2814292"/>
    <lineage>
        <taxon>Bacteria</taxon>
        <taxon>Pseudomonadati</taxon>
        <taxon>Pseudomonadota</taxon>
        <taxon>Gammaproteobacteria</taxon>
        <taxon>Alteromonadales</taxon>
        <taxon>Shewanellaceae</taxon>
        <taxon>Shewanella</taxon>
    </lineage>
</organism>
<dbReference type="RefSeq" id="WP_207324949.1">
    <property type="nucleotide sequence ID" value="NZ_CP071504.1"/>
</dbReference>
<dbReference type="AlphaFoldDB" id="A0A974XT66"/>
<dbReference type="Proteomes" id="UP000663281">
    <property type="component" value="Chromosome"/>
</dbReference>
<sequence length="206" mass="22500">MSREYCPKCGYPLVVCLCAAISPMGCDVDIWVLQHPDEASHAKNTARLLPLVLPQTRILCGESKTDFVDVQAELTARAGPLYLVYPQDETSEPDIAPCSAGAGQSGGRPLLLLIDATWRKALKMYHLNPWLHGLPRLSFQPQIGSDYRIRKAGRSDSLSTLEAVAHGLQCLHPGLDVAPLLAAQTAMVTKRLAAMPAQVRARYRES</sequence>
<dbReference type="EMBL" id="CP071504">
    <property type="protein sequence ID" value="QSX29934.1"/>
    <property type="molecule type" value="Genomic_DNA"/>
</dbReference>
<evidence type="ECO:0000256" key="1">
    <source>
        <dbReference type="ARBA" id="ARBA00012386"/>
    </source>
</evidence>
<evidence type="ECO:0000313" key="8">
    <source>
        <dbReference type="Proteomes" id="UP000663281"/>
    </source>
</evidence>
<dbReference type="InterPro" id="IPR005636">
    <property type="entry name" value="DTW"/>
</dbReference>
<protein>
    <recommendedName>
        <fullName evidence="1">tRNA-uridine aminocarboxypropyltransferase</fullName>
        <ecNumber evidence="1">2.5.1.25</ecNumber>
    </recommendedName>
</protein>
<keyword evidence="3" id="KW-0949">S-adenosyl-L-methionine</keyword>
<feature type="domain" description="DTW" evidence="6">
    <location>
        <begin position="2"/>
        <end position="196"/>
    </location>
</feature>
<evidence type="ECO:0000259" key="6">
    <source>
        <dbReference type="SMART" id="SM01144"/>
    </source>
</evidence>
<evidence type="ECO:0000256" key="5">
    <source>
        <dbReference type="ARBA" id="ARBA00034489"/>
    </source>
</evidence>
<gene>
    <name evidence="7" type="ORF">JYB88_17425</name>
</gene>
<reference evidence="7 8" key="1">
    <citation type="submission" date="2021-03" db="EMBL/GenBank/DDBJ databases">
        <title>Novel species identification of genus Shewanella.</title>
        <authorList>
            <person name="Liu G."/>
            <person name="Zhang Q."/>
        </authorList>
    </citation>
    <scope>NUCLEOTIDE SEQUENCE [LARGE SCALE GENOMIC DNA]</scope>
    <source>
        <strain evidence="7 8">FJAT-53726</strain>
    </source>
</reference>
<comment type="similarity">
    <text evidence="5">Belongs to the TDD superfamily. DTWD2 family.</text>
</comment>
<evidence type="ECO:0000256" key="2">
    <source>
        <dbReference type="ARBA" id="ARBA00022679"/>
    </source>
</evidence>
<dbReference type="PANTHER" id="PTHR21392">
    <property type="entry name" value="TRNA-URIDINE AMINOCARBOXYPROPYLTRANSFERASE 2"/>
    <property type="match status" value="1"/>
</dbReference>
<keyword evidence="8" id="KW-1185">Reference proteome</keyword>
<proteinExistence type="inferred from homology"/>
<accession>A0A974XT66</accession>
<evidence type="ECO:0000313" key="7">
    <source>
        <dbReference type="EMBL" id="QSX29934.1"/>
    </source>
</evidence>
<dbReference type="KEGG" id="scyp:JYB88_17425"/>
<evidence type="ECO:0000256" key="4">
    <source>
        <dbReference type="ARBA" id="ARBA00022694"/>
    </source>
</evidence>
<name>A0A974XT66_9GAMM</name>
<dbReference type="InterPro" id="IPR039262">
    <property type="entry name" value="DTWD2/TAPT"/>
</dbReference>
<dbReference type="GO" id="GO:0016432">
    <property type="term" value="F:tRNA-uridine aminocarboxypropyltransferase activity"/>
    <property type="evidence" value="ECO:0007669"/>
    <property type="project" value="UniProtKB-EC"/>
</dbReference>
<dbReference type="EC" id="2.5.1.25" evidence="1"/>
<evidence type="ECO:0000256" key="3">
    <source>
        <dbReference type="ARBA" id="ARBA00022691"/>
    </source>
</evidence>
<dbReference type="GO" id="GO:0008033">
    <property type="term" value="P:tRNA processing"/>
    <property type="evidence" value="ECO:0007669"/>
    <property type="project" value="UniProtKB-KW"/>
</dbReference>
<keyword evidence="2" id="KW-0808">Transferase</keyword>
<keyword evidence="4" id="KW-0819">tRNA processing</keyword>
<dbReference type="PANTHER" id="PTHR21392:SF0">
    <property type="entry name" value="TRNA-URIDINE AMINOCARBOXYPROPYLTRANSFERASE 2"/>
    <property type="match status" value="1"/>
</dbReference>
<dbReference type="SMART" id="SM01144">
    <property type="entry name" value="DTW"/>
    <property type="match status" value="1"/>
</dbReference>